<name>A0A0L7QZW0_9HYME</name>
<dbReference type="GO" id="GO:0003676">
    <property type="term" value="F:nucleic acid binding"/>
    <property type="evidence" value="ECO:0007669"/>
    <property type="project" value="InterPro"/>
</dbReference>
<keyword evidence="2" id="KW-1185">Reference proteome</keyword>
<sequence length="55" mass="6204">WIGRGGSVSWLARSPNLTSSDFFLWGAFINVFYQEIPTTPKNMRQRITAACAVLQ</sequence>
<evidence type="ECO:0000313" key="1">
    <source>
        <dbReference type="EMBL" id="KOC64102.1"/>
    </source>
</evidence>
<dbReference type="Gene3D" id="3.30.420.10">
    <property type="entry name" value="Ribonuclease H-like superfamily/Ribonuclease H"/>
    <property type="match status" value="1"/>
</dbReference>
<proteinExistence type="predicted"/>
<dbReference type="PANTHER" id="PTHR47326:SF1">
    <property type="entry name" value="HTH PSQ-TYPE DOMAIN-CONTAINING PROTEIN"/>
    <property type="match status" value="1"/>
</dbReference>
<accession>A0A0L7QZW0</accession>
<dbReference type="PANTHER" id="PTHR47326">
    <property type="entry name" value="TRANSPOSABLE ELEMENT TC3 TRANSPOSASE-LIKE PROTEIN"/>
    <property type="match status" value="1"/>
</dbReference>
<feature type="non-terminal residue" evidence="1">
    <location>
        <position position="1"/>
    </location>
</feature>
<gene>
    <name evidence="1" type="ORF">WH47_01670</name>
</gene>
<reference evidence="1 2" key="1">
    <citation type="submission" date="2015-07" db="EMBL/GenBank/DDBJ databases">
        <title>The genome of Habropoda laboriosa.</title>
        <authorList>
            <person name="Pan H."/>
            <person name="Kapheim K."/>
        </authorList>
    </citation>
    <scope>NUCLEOTIDE SEQUENCE [LARGE SCALE GENOMIC DNA]</scope>
    <source>
        <strain evidence="1">0110345459</strain>
    </source>
</reference>
<organism evidence="1 2">
    <name type="scientific">Habropoda laboriosa</name>
    <dbReference type="NCBI Taxonomy" id="597456"/>
    <lineage>
        <taxon>Eukaryota</taxon>
        <taxon>Metazoa</taxon>
        <taxon>Ecdysozoa</taxon>
        <taxon>Arthropoda</taxon>
        <taxon>Hexapoda</taxon>
        <taxon>Insecta</taxon>
        <taxon>Pterygota</taxon>
        <taxon>Neoptera</taxon>
        <taxon>Endopterygota</taxon>
        <taxon>Hymenoptera</taxon>
        <taxon>Apocrita</taxon>
        <taxon>Aculeata</taxon>
        <taxon>Apoidea</taxon>
        <taxon>Anthophila</taxon>
        <taxon>Apidae</taxon>
        <taxon>Habropoda</taxon>
    </lineage>
</organism>
<evidence type="ECO:0000313" key="2">
    <source>
        <dbReference type="Proteomes" id="UP000053825"/>
    </source>
</evidence>
<dbReference type="InterPro" id="IPR036397">
    <property type="entry name" value="RNaseH_sf"/>
</dbReference>
<protein>
    <submittedName>
        <fullName evidence="1">Uncharacterized protein</fullName>
    </submittedName>
</protein>
<dbReference type="AlphaFoldDB" id="A0A0L7QZW0"/>
<dbReference type="Proteomes" id="UP000053825">
    <property type="component" value="Unassembled WGS sequence"/>
</dbReference>
<dbReference type="EMBL" id="KQ414675">
    <property type="protein sequence ID" value="KOC64102.1"/>
    <property type="molecule type" value="Genomic_DNA"/>
</dbReference>